<comment type="caution">
    <text evidence="3">The sequence shown here is derived from an EMBL/GenBank/DDBJ whole genome shotgun (WGS) entry which is preliminary data.</text>
</comment>
<accession>L7KFV4</accession>
<feature type="compositionally biased region" description="Basic and acidic residues" evidence="1">
    <location>
        <begin position="1"/>
        <end position="33"/>
    </location>
</feature>
<organism evidence="3 4">
    <name type="scientific">Gordonia aichiensis NBRC 108223</name>
    <dbReference type="NCBI Taxonomy" id="1220583"/>
    <lineage>
        <taxon>Bacteria</taxon>
        <taxon>Bacillati</taxon>
        <taxon>Actinomycetota</taxon>
        <taxon>Actinomycetes</taxon>
        <taxon>Mycobacteriales</taxon>
        <taxon>Gordoniaceae</taxon>
        <taxon>Gordonia</taxon>
    </lineage>
</organism>
<evidence type="ECO:0000313" key="3">
    <source>
        <dbReference type="EMBL" id="GAC47464.1"/>
    </source>
</evidence>
<feature type="transmembrane region" description="Helical" evidence="2">
    <location>
        <begin position="84"/>
        <end position="104"/>
    </location>
</feature>
<feature type="compositionally biased region" description="Low complexity" evidence="1">
    <location>
        <begin position="189"/>
        <end position="198"/>
    </location>
</feature>
<evidence type="ECO:0000256" key="2">
    <source>
        <dbReference type="SAM" id="Phobius"/>
    </source>
</evidence>
<feature type="region of interest" description="Disordered" evidence="1">
    <location>
        <begin position="109"/>
        <end position="205"/>
    </location>
</feature>
<keyword evidence="2" id="KW-1133">Transmembrane helix</keyword>
<keyword evidence="4" id="KW-1185">Reference proteome</keyword>
<dbReference type="STRING" id="1220583.GOACH_03_04850"/>
<dbReference type="OrthoDB" id="4382312at2"/>
<feature type="compositionally biased region" description="Polar residues" evidence="1">
    <location>
        <begin position="167"/>
        <end position="180"/>
    </location>
</feature>
<dbReference type="EMBL" id="BANR01000003">
    <property type="protein sequence ID" value="GAC47464.1"/>
    <property type="molecule type" value="Genomic_DNA"/>
</dbReference>
<gene>
    <name evidence="3" type="ORF">GOACH_03_04850</name>
</gene>
<evidence type="ECO:0000256" key="1">
    <source>
        <dbReference type="SAM" id="MobiDB-lite"/>
    </source>
</evidence>
<sequence length="205" mass="21983">MVHRHDGPEHSAHRSDDDAAKAAAEEVVAKIEQAEAAADKAPVAMDTAPDSAAASEDNGPSDESGDTHRTRHRRDWRHIPRTRIRTSTALVSVLFIVCVVLYGYTSQRYGIVDPPAPQPARHRTTVQTTPESTYSTPPSSSYPSTTGPSETTGESGTESVAPGGQTAPGQSGQPTTTRGNGFSDFFNRNQQQNEQQNETTAVPSR</sequence>
<dbReference type="AlphaFoldDB" id="L7KFV4"/>
<keyword evidence="2" id="KW-0812">Transmembrane</keyword>
<dbReference type="Proteomes" id="UP000010988">
    <property type="component" value="Unassembled WGS sequence"/>
</dbReference>
<feature type="compositionally biased region" description="Low complexity" evidence="1">
    <location>
        <begin position="34"/>
        <end position="44"/>
    </location>
</feature>
<name>L7KFV4_9ACTN</name>
<protein>
    <submittedName>
        <fullName evidence="3">Uncharacterized protein</fullName>
    </submittedName>
</protein>
<keyword evidence="2" id="KW-0472">Membrane</keyword>
<feature type="region of interest" description="Disordered" evidence="1">
    <location>
        <begin position="1"/>
        <end position="74"/>
    </location>
</feature>
<dbReference type="RefSeq" id="WP_005170861.1">
    <property type="nucleotide sequence ID" value="NZ_BANR01000003.1"/>
</dbReference>
<evidence type="ECO:0000313" key="4">
    <source>
        <dbReference type="Proteomes" id="UP000010988"/>
    </source>
</evidence>
<proteinExistence type="predicted"/>
<feature type="compositionally biased region" description="Low complexity" evidence="1">
    <location>
        <begin position="128"/>
        <end position="159"/>
    </location>
</feature>
<reference evidence="3 4" key="1">
    <citation type="submission" date="2012-12" db="EMBL/GenBank/DDBJ databases">
        <title>Whole genome shotgun sequence of Gordonia aichiensis NBRC 108223.</title>
        <authorList>
            <person name="Isaki-Nakamura S."/>
            <person name="Hosoyama A."/>
            <person name="Tsuchikane K."/>
            <person name="Ando Y."/>
            <person name="Baba S."/>
            <person name="Ohji S."/>
            <person name="Hamada M."/>
            <person name="Tamura T."/>
            <person name="Yamazoe A."/>
            <person name="Yamazaki S."/>
            <person name="Fujita N."/>
        </authorList>
    </citation>
    <scope>NUCLEOTIDE SEQUENCE [LARGE SCALE GENOMIC DNA]</scope>
    <source>
        <strain evidence="3 4">NBRC 108223</strain>
    </source>
</reference>
<dbReference type="eggNOG" id="ENOG5031VWR">
    <property type="taxonomic scope" value="Bacteria"/>
</dbReference>